<feature type="compositionally biased region" description="Low complexity" evidence="1">
    <location>
        <begin position="468"/>
        <end position="481"/>
    </location>
</feature>
<evidence type="ECO:0000256" key="1">
    <source>
        <dbReference type="SAM" id="MobiDB-lite"/>
    </source>
</evidence>
<dbReference type="EMBL" id="JBFXLU010000082">
    <property type="protein sequence ID" value="KAL2844312.1"/>
    <property type="molecule type" value="Genomic_DNA"/>
</dbReference>
<feature type="region of interest" description="Disordered" evidence="1">
    <location>
        <begin position="365"/>
        <end position="415"/>
    </location>
</feature>
<accession>A0ABR4JW78</accession>
<feature type="compositionally biased region" description="Basic and acidic residues" evidence="1">
    <location>
        <begin position="385"/>
        <end position="399"/>
    </location>
</feature>
<reference evidence="2 3" key="1">
    <citation type="submission" date="2024-07" db="EMBL/GenBank/DDBJ databases">
        <title>Section-level genome sequencing and comparative genomics of Aspergillus sections Usti and Cavernicolus.</title>
        <authorList>
            <consortium name="Lawrence Berkeley National Laboratory"/>
            <person name="Nybo J.L."/>
            <person name="Vesth T.C."/>
            <person name="Theobald S."/>
            <person name="Frisvad J.C."/>
            <person name="Larsen T.O."/>
            <person name="Kjaerboelling I."/>
            <person name="Rothschild-Mancinelli K."/>
            <person name="Lyhne E.K."/>
            <person name="Kogle M.E."/>
            <person name="Barry K."/>
            <person name="Clum A."/>
            <person name="Na H."/>
            <person name="Ledsgaard L."/>
            <person name="Lin J."/>
            <person name="Lipzen A."/>
            <person name="Kuo A."/>
            <person name="Riley R."/>
            <person name="Mondo S."/>
            <person name="Labutti K."/>
            <person name="Haridas S."/>
            <person name="Pangalinan J."/>
            <person name="Salamov A.A."/>
            <person name="Simmons B.A."/>
            <person name="Magnuson J.K."/>
            <person name="Chen J."/>
            <person name="Drula E."/>
            <person name="Henrissat B."/>
            <person name="Wiebenga A."/>
            <person name="Lubbers R.J."/>
            <person name="Gomes A.C."/>
            <person name="Makela M.R."/>
            <person name="Stajich J."/>
            <person name="Grigoriev I.V."/>
            <person name="Mortensen U.H."/>
            <person name="De Vries R.P."/>
            <person name="Baker S.E."/>
            <person name="Andersen M.R."/>
        </authorList>
    </citation>
    <scope>NUCLEOTIDE SEQUENCE [LARGE SCALE GENOMIC DNA]</scope>
    <source>
        <strain evidence="2 3">CBS 123904</strain>
    </source>
</reference>
<organism evidence="2 3">
    <name type="scientific">Aspergillus pseudoustus</name>
    <dbReference type="NCBI Taxonomy" id="1810923"/>
    <lineage>
        <taxon>Eukaryota</taxon>
        <taxon>Fungi</taxon>
        <taxon>Dikarya</taxon>
        <taxon>Ascomycota</taxon>
        <taxon>Pezizomycotina</taxon>
        <taxon>Eurotiomycetes</taxon>
        <taxon>Eurotiomycetidae</taxon>
        <taxon>Eurotiales</taxon>
        <taxon>Aspergillaceae</taxon>
        <taxon>Aspergillus</taxon>
        <taxon>Aspergillus subgen. Nidulantes</taxon>
    </lineage>
</organism>
<feature type="compositionally biased region" description="Polar residues" evidence="1">
    <location>
        <begin position="447"/>
        <end position="458"/>
    </location>
</feature>
<proteinExistence type="predicted"/>
<feature type="compositionally biased region" description="Polar residues" evidence="1">
    <location>
        <begin position="499"/>
        <end position="512"/>
    </location>
</feature>
<feature type="region of interest" description="Disordered" evidence="1">
    <location>
        <begin position="444"/>
        <end position="512"/>
    </location>
</feature>
<comment type="caution">
    <text evidence="2">The sequence shown here is derived from an EMBL/GenBank/DDBJ whole genome shotgun (WGS) entry which is preliminary data.</text>
</comment>
<evidence type="ECO:0000313" key="3">
    <source>
        <dbReference type="Proteomes" id="UP001610446"/>
    </source>
</evidence>
<sequence>MASVSQNESRYSSDFITIHMEGSYDSQSISSAGTEEEQPELSDLSGEEQFNTSPSPKHPIPELQGPFEESIFESLPGANKDWVVDLDAQSRRRDLLEGPRYERLCGRKWRQRSGERYHPFWKLSAQMSFGIHLLVKGTAKSNAAVLNILQAHVDEMDGFVSRTSEDFLIIQVDLRTRIQYLSLPLENLDLFDEMLLDRNFRLAMIDYNDKIELAIERFTLAINDSLKDIQKGKEAISGLWQYLSRPAKNDTPLSGNLAAIHESMLANTEGWNLAFSKLRKKGTALLYAITQLGRAIVEMQRRVGVASRRDVVSFVPPLPTPQAKSIRGFFDRGMSVYMPNPSPPTDKPLPQDPALASILESRHRPTFSSSGRLAHQKSVPNLGASRDDYATKDTFERAKSTNGARALSRGSDTGSILPRLQKTISRRLSRANLAKVTVGQVPEETITRPSTSASQTLKSFRKSRYTEQPALPQQQQQPQIQENSSLKSRPSIRSRRPGTSHTSAKGETMKNQLRQYFMSDRVLDAWESVREKERKPGQSESKTDGLWSLFQAKPGTRFGILPEVPYQNDVQTQMAWLEEETKNLNTYSLKPKQGTGPRVHTITDDTGVRQGLDVEESNNYGGFNYLKALEADDTIVTALPAFPLPPIGHMPASNRGPC</sequence>
<protein>
    <submittedName>
        <fullName evidence="2">Uncharacterized protein</fullName>
    </submittedName>
</protein>
<keyword evidence="3" id="KW-1185">Reference proteome</keyword>
<gene>
    <name evidence="2" type="ORF">BJY01DRAFT_215101</name>
</gene>
<dbReference type="Proteomes" id="UP001610446">
    <property type="component" value="Unassembled WGS sequence"/>
</dbReference>
<name>A0ABR4JW78_9EURO</name>
<feature type="compositionally biased region" description="Polar residues" evidence="1">
    <location>
        <begin position="24"/>
        <end position="33"/>
    </location>
</feature>
<feature type="region of interest" description="Disordered" evidence="1">
    <location>
        <begin position="22"/>
        <end position="64"/>
    </location>
</feature>
<evidence type="ECO:0000313" key="2">
    <source>
        <dbReference type="EMBL" id="KAL2844312.1"/>
    </source>
</evidence>